<evidence type="ECO:0000313" key="7">
    <source>
        <dbReference type="EMBL" id="KKL57433.1"/>
    </source>
</evidence>
<keyword evidence="2" id="KW-0964">Secreted</keyword>
<feature type="non-terminal residue" evidence="7">
    <location>
        <position position="1"/>
    </location>
</feature>
<gene>
    <name evidence="7" type="ORF">LCGC14_2235450</name>
</gene>
<dbReference type="PANTHER" id="PTHR42754">
    <property type="entry name" value="ENDOGLUCANASE"/>
    <property type="match status" value="1"/>
</dbReference>
<dbReference type="SUPFAM" id="SSF50998">
    <property type="entry name" value="Quinoprotein alcohol dehydrogenase-like"/>
    <property type="match status" value="1"/>
</dbReference>
<feature type="region of interest" description="Disordered" evidence="5">
    <location>
        <begin position="234"/>
        <end position="282"/>
    </location>
</feature>
<dbReference type="Pfam" id="PF18884">
    <property type="entry name" value="TSP3_bac"/>
    <property type="match status" value="3"/>
</dbReference>
<dbReference type="Pfam" id="PF06739">
    <property type="entry name" value="SBBP"/>
    <property type="match status" value="3"/>
</dbReference>
<dbReference type="Gene3D" id="2.120.10.30">
    <property type="entry name" value="TolB, C-terminal domain"/>
    <property type="match status" value="1"/>
</dbReference>
<dbReference type="PANTHER" id="PTHR42754:SF1">
    <property type="entry name" value="LIPOPROTEIN"/>
    <property type="match status" value="1"/>
</dbReference>
<evidence type="ECO:0000256" key="6">
    <source>
        <dbReference type="SAM" id="Phobius"/>
    </source>
</evidence>
<comment type="subcellular location">
    <subcellularLocation>
        <location evidence="1">Secreted</location>
    </subcellularLocation>
</comment>
<keyword evidence="6" id="KW-0472">Membrane</keyword>
<dbReference type="EMBL" id="LAZR01030167">
    <property type="protein sequence ID" value="KKL57433.1"/>
    <property type="molecule type" value="Genomic_DNA"/>
</dbReference>
<proteinExistence type="predicted"/>
<sequence>DAFLLKYDSSGNLLWNKSWGGFDNDYGRGIALDDSGYVFIMGYTESYGAGGWDALLLKYDSSGNLLWNKTWGGSSIDNGGKIALDGLGNVFITGYTESYGAGQRDVLLLKFDSSGTLLWYKTWGGSGSDVGYGIALDDSENAFITGYTDSYGAGGWDAFLLKYDSSGNLVWNNTWGGSSSDFGVEIALNDSENAFITGYTDSYGEGNADAFLLKYVFDTDGDGLSDGDEVNTYLTDPNESDTDGDGLSDGDEVNTYGTDPNDSDTDGDDLTDGDEVRKGYDPKDPFSNPLTIPVIITIVLVIVILALIIFMSTYGRKKIIDWRSDIKFFLAR</sequence>
<keyword evidence="4" id="KW-0106">Calcium</keyword>
<evidence type="ECO:0000256" key="5">
    <source>
        <dbReference type="SAM" id="MobiDB-lite"/>
    </source>
</evidence>
<dbReference type="AlphaFoldDB" id="A0A0F9D6R4"/>
<evidence type="ECO:0000256" key="1">
    <source>
        <dbReference type="ARBA" id="ARBA00004613"/>
    </source>
</evidence>
<feature type="compositionally biased region" description="Acidic residues" evidence="5">
    <location>
        <begin position="238"/>
        <end position="252"/>
    </location>
</feature>
<evidence type="ECO:0000256" key="4">
    <source>
        <dbReference type="ARBA" id="ARBA00022837"/>
    </source>
</evidence>
<keyword evidence="6" id="KW-1133">Transmembrane helix</keyword>
<dbReference type="InterPro" id="IPR010620">
    <property type="entry name" value="SBBP_repeat"/>
</dbReference>
<protein>
    <recommendedName>
        <fullName evidence="8">Bulb-type lectin domain-containing protein</fullName>
    </recommendedName>
</protein>
<name>A0A0F9D6R4_9ZZZZ</name>
<feature type="compositionally biased region" description="Acidic residues" evidence="5">
    <location>
        <begin position="261"/>
        <end position="273"/>
    </location>
</feature>
<dbReference type="InterPro" id="IPR059100">
    <property type="entry name" value="TSP3_bac"/>
</dbReference>
<keyword evidence="3" id="KW-0732">Signal</keyword>
<keyword evidence="6" id="KW-0812">Transmembrane</keyword>
<organism evidence="7">
    <name type="scientific">marine sediment metagenome</name>
    <dbReference type="NCBI Taxonomy" id="412755"/>
    <lineage>
        <taxon>unclassified sequences</taxon>
        <taxon>metagenomes</taxon>
        <taxon>ecological metagenomes</taxon>
    </lineage>
</organism>
<comment type="caution">
    <text evidence="7">The sequence shown here is derived from an EMBL/GenBank/DDBJ whole genome shotgun (WGS) entry which is preliminary data.</text>
</comment>
<evidence type="ECO:0008006" key="8">
    <source>
        <dbReference type="Google" id="ProtNLM"/>
    </source>
</evidence>
<evidence type="ECO:0000256" key="3">
    <source>
        <dbReference type="ARBA" id="ARBA00022729"/>
    </source>
</evidence>
<accession>A0A0F9D6R4</accession>
<dbReference type="InterPro" id="IPR011042">
    <property type="entry name" value="6-blade_b-propeller_TolB-like"/>
</dbReference>
<dbReference type="InterPro" id="IPR011047">
    <property type="entry name" value="Quinoprotein_ADH-like_sf"/>
</dbReference>
<feature type="transmembrane region" description="Helical" evidence="6">
    <location>
        <begin position="290"/>
        <end position="314"/>
    </location>
</feature>
<evidence type="ECO:0000256" key="2">
    <source>
        <dbReference type="ARBA" id="ARBA00022525"/>
    </source>
</evidence>
<reference evidence="7" key="1">
    <citation type="journal article" date="2015" name="Nature">
        <title>Complex archaea that bridge the gap between prokaryotes and eukaryotes.</title>
        <authorList>
            <person name="Spang A."/>
            <person name="Saw J.H."/>
            <person name="Jorgensen S.L."/>
            <person name="Zaremba-Niedzwiedzka K."/>
            <person name="Martijn J."/>
            <person name="Lind A.E."/>
            <person name="van Eijk R."/>
            <person name="Schleper C."/>
            <person name="Guy L."/>
            <person name="Ettema T.J."/>
        </authorList>
    </citation>
    <scope>NUCLEOTIDE SEQUENCE</scope>
</reference>